<dbReference type="EMBL" id="DSPJ01000067">
    <property type="protein sequence ID" value="HEX62004.1"/>
    <property type="molecule type" value="Genomic_DNA"/>
</dbReference>
<evidence type="ECO:0000313" key="1">
    <source>
        <dbReference type="EMBL" id="HEX62004.1"/>
    </source>
</evidence>
<gene>
    <name evidence="1" type="ORF">ENR01_02505</name>
</gene>
<dbReference type="AlphaFoldDB" id="A0A832DS15"/>
<protein>
    <submittedName>
        <fullName evidence="1">Uncharacterized protein</fullName>
    </submittedName>
</protein>
<name>A0A832DS15_UNCKA</name>
<accession>A0A832DS15</accession>
<proteinExistence type="predicted"/>
<reference evidence="1" key="1">
    <citation type="journal article" date="2020" name="mSystems">
        <title>Genome- and Community-Level Interaction Insights into Carbon Utilization and Element Cycling Functions of Hydrothermarchaeota in Hydrothermal Sediment.</title>
        <authorList>
            <person name="Zhou Z."/>
            <person name="Liu Y."/>
            <person name="Xu W."/>
            <person name="Pan J."/>
            <person name="Luo Z.H."/>
            <person name="Li M."/>
        </authorList>
    </citation>
    <scope>NUCLEOTIDE SEQUENCE [LARGE SCALE GENOMIC DNA]</scope>
    <source>
        <strain evidence="1">SpSt-361</strain>
    </source>
</reference>
<comment type="caution">
    <text evidence="1">The sequence shown here is derived from an EMBL/GenBank/DDBJ whole genome shotgun (WGS) entry which is preliminary data.</text>
</comment>
<sequence length="138" mass="16762">MPKLTDWFGQGVVVYTEFNDLNDPRNPSVPIWRTIRHLLTQSVRDFNFDWRENEDEDYECRCVTRHRGESWILKLFVNGSIADREETLPRIRDVLKREDVRPYWIEVRHQWVKLLLRTTGTEGDRTTYRIEIYPRIPI</sequence>
<organism evidence="1">
    <name type="scientific">candidate division WWE3 bacterium</name>
    <dbReference type="NCBI Taxonomy" id="2053526"/>
    <lineage>
        <taxon>Bacteria</taxon>
        <taxon>Katanobacteria</taxon>
    </lineage>
</organism>